<comment type="caution">
    <text evidence="1">The sequence shown here is derived from an EMBL/GenBank/DDBJ whole genome shotgun (WGS) entry which is preliminary data.</text>
</comment>
<accession>A0ABC8M9G4</accession>
<dbReference type="Proteomes" id="UP001642260">
    <property type="component" value="Unassembled WGS sequence"/>
</dbReference>
<name>A0ABC8M9G4_ERUVS</name>
<reference evidence="1 2" key="1">
    <citation type="submission" date="2022-03" db="EMBL/GenBank/DDBJ databases">
        <authorList>
            <person name="Macdonald S."/>
            <person name="Ahmed S."/>
            <person name="Newling K."/>
        </authorList>
    </citation>
    <scope>NUCLEOTIDE SEQUENCE [LARGE SCALE GENOMIC DNA]</scope>
</reference>
<protein>
    <submittedName>
        <fullName evidence="1">Uncharacterized protein</fullName>
    </submittedName>
</protein>
<gene>
    <name evidence="1" type="ORF">ERUC_LOCUS45135</name>
</gene>
<organism evidence="1 2">
    <name type="scientific">Eruca vesicaria subsp. sativa</name>
    <name type="common">Garden rocket</name>
    <name type="synonym">Eruca sativa</name>
    <dbReference type="NCBI Taxonomy" id="29727"/>
    <lineage>
        <taxon>Eukaryota</taxon>
        <taxon>Viridiplantae</taxon>
        <taxon>Streptophyta</taxon>
        <taxon>Embryophyta</taxon>
        <taxon>Tracheophyta</taxon>
        <taxon>Spermatophyta</taxon>
        <taxon>Magnoliopsida</taxon>
        <taxon>eudicotyledons</taxon>
        <taxon>Gunneridae</taxon>
        <taxon>Pentapetalae</taxon>
        <taxon>rosids</taxon>
        <taxon>malvids</taxon>
        <taxon>Brassicales</taxon>
        <taxon>Brassicaceae</taxon>
        <taxon>Brassiceae</taxon>
        <taxon>Eruca</taxon>
    </lineage>
</organism>
<keyword evidence="2" id="KW-1185">Reference proteome</keyword>
<dbReference type="AlphaFoldDB" id="A0ABC8M9G4"/>
<sequence>MSTYFLENRNVTSYLSLWDEAASSFMGLLKEGDKTLFVMLVTTVNPKLFGGNMYLNSTQGIRFFFETKTPEMAELVSSVRTTASEDFTCVDTLEGSKRNELVSIRDLNTFIYNSNEHILV</sequence>
<evidence type="ECO:0000313" key="1">
    <source>
        <dbReference type="EMBL" id="CAH8392652.1"/>
    </source>
</evidence>
<dbReference type="Gene3D" id="2.40.50.140">
    <property type="entry name" value="Nucleic acid-binding proteins"/>
    <property type="match status" value="1"/>
</dbReference>
<proteinExistence type="predicted"/>
<dbReference type="EMBL" id="CAKOAT010997779">
    <property type="protein sequence ID" value="CAH8392652.1"/>
    <property type="molecule type" value="Genomic_DNA"/>
</dbReference>
<dbReference type="InterPro" id="IPR012340">
    <property type="entry name" value="NA-bd_OB-fold"/>
</dbReference>
<evidence type="ECO:0000313" key="2">
    <source>
        <dbReference type="Proteomes" id="UP001642260"/>
    </source>
</evidence>